<feature type="transmembrane region" description="Helical" evidence="1">
    <location>
        <begin position="21"/>
        <end position="44"/>
    </location>
</feature>
<dbReference type="Proteomes" id="UP001432027">
    <property type="component" value="Unassembled WGS sequence"/>
</dbReference>
<reference evidence="2" key="1">
    <citation type="submission" date="2023-10" db="EMBL/GenBank/DDBJ databases">
        <title>Genome assembly of Pristionchus species.</title>
        <authorList>
            <person name="Yoshida K."/>
            <person name="Sommer R.J."/>
        </authorList>
    </citation>
    <scope>NUCLEOTIDE SEQUENCE</scope>
    <source>
        <strain evidence="2">RS0144</strain>
    </source>
</reference>
<name>A0AAV5SUZ2_9BILA</name>
<keyword evidence="1" id="KW-1133">Transmembrane helix</keyword>
<comment type="caution">
    <text evidence="2">The sequence shown here is derived from an EMBL/GenBank/DDBJ whole genome shotgun (WGS) entry which is preliminary data.</text>
</comment>
<dbReference type="AlphaFoldDB" id="A0AAV5SUZ2"/>
<feature type="non-terminal residue" evidence="2">
    <location>
        <position position="1"/>
    </location>
</feature>
<proteinExistence type="predicted"/>
<evidence type="ECO:0000313" key="2">
    <source>
        <dbReference type="EMBL" id="GMS83880.1"/>
    </source>
</evidence>
<feature type="non-terminal residue" evidence="2">
    <location>
        <position position="90"/>
    </location>
</feature>
<keyword evidence="1" id="KW-0472">Membrane</keyword>
<evidence type="ECO:0008006" key="4">
    <source>
        <dbReference type="Google" id="ProtNLM"/>
    </source>
</evidence>
<gene>
    <name evidence="2" type="ORF">PENTCL1PPCAC_6055</name>
</gene>
<organism evidence="2 3">
    <name type="scientific">Pristionchus entomophagus</name>
    <dbReference type="NCBI Taxonomy" id="358040"/>
    <lineage>
        <taxon>Eukaryota</taxon>
        <taxon>Metazoa</taxon>
        <taxon>Ecdysozoa</taxon>
        <taxon>Nematoda</taxon>
        <taxon>Chromadorea</taxon>
        <taxon>Rhabditida</taxon>
        <taxon>Rhabditina</taxon>
        <taxon>Diplogasteromorpha</taxon>
        <taxon>Diplogasteroidea</taxon>
        <taxon>Neodiplogasteridae</taxon>
        <taxon>Pristionchus</taxon>
    </lineage>
</organism>
<protein>
    <recommendedName>
        <fullName evidence="4">G protein-coupled receptor</fullName>
    </recommendedName>
</protein>
<dbReference type="EMBL" id="BTSX01000002">
    <property type="protein sequence ID" value="GMS83880.1"/>
    <property type="molecule type" value="Genomic_DNA"/>
</dbReference>
<keyword evidence="1" id="KW-0812">Transmembrane</keyword>
<evidence type="ECO:0000313" key="3">
    <source>
        <dbReference type="Proteomes" id="UP001432027"/>
    </source>
</evidence>
<feature type="transmembrane region" description="Helical" evidence="1">
    <location>
        <begin position="72"/>
        <end position="89"/>
    </location>
</feature>
<evidence type="ECO:0000256" key="1">
    <source>
        <dbReference type="SAM" id="Phobius"/>
    </source>
</evidence>
<accession>A0AAV5SUZ2</accession>
<keyword evidence="3" id="KW-1185">Reference proteome</keyword>
<sequence>SRREVLYHRGRRGYGKLSQHVQSHIFVDGIFGIFLSCIVALVALHDTRDYVHDTQDEAATTNYCEDERDFEMILISSVLVTTIPLLLLLL</sequence>